<feature type="transmembrane region" description="Helical" evidence="8">
    <location>
        <begin position="35"/>
        <end position="53"/>
    </location>
</feature>
<evidence type="ECO:0000256" key="5">
    <source>
        <dbReference type="ARBA" id="ARBA00022692"/>
    </source>
</evidence>
<dbReference type="SUPFAM" id="SSF103481">
    <property type="entry name" value="Multidrug resistance efflux transporter EmrE"/>
    <property type="match status" value="2"/>
</dbReference>
<dbReference type="Pfam" id="PF00892">
    <property type="entry name" value="EamA"/>
    <property type="match status" value="2"/>
</dbReference>
<dbReference type="Proteomes" id="UP000247555">
    <property type="component" value="Unassembled WGS sequence"/>
</dbReference>
<feature type="transmembrane region" description="Helical" evidence="8">
    <location>
        <begin position="265"/>
        <end position="287"/>
    </location>
</feature>
<evidence type="ECO:0000256" key="2">
    <source>
        <dbReference type="ARBA" id="ARBA00007362"/>
    </source>
</evidence>
<feature type="transmembrane region" description="Helical" evidence="8">
    <location>
        <begin position="69"/>
        <end position="91"/>
    </location>
</feature>
<feature type="domain" description="EamA" evidence="9">
    <location>
        <begin position="34"/>
        <end position="170"/>
    </location>
</feature>
<keyword evidence="4" id="KW-1003">Cell membrane</keyword>
<evidence type="ECO:0000256" key="7">
    <source>
        <dbReference type="ARBA" id="ARBA00023136"/>
    </source>
</evidence>
<keyword evidence="6 8" id="KW-1133">Transmembrane helix</keyword>
<gene>
    <name evidence="10" type="ORF">DFR34_101302</name>
</gene>
<evidence type="ECO:0000313" key="11">
    <source>
        <dbReference type="Proteomes" id="UP000247555"/>
    </source>
</evidence>
<keyword evidence="11" id="KW-1185">Reference proteome</keyword>
<comment type="subcellular location">
    <subcellularLocation>
        <location evidence="1">Cell membrane</location>
        <topology evidence="1">Multi-pass membrane protein</topology>
    </subcellularLocation>
</comment>
<comment type="caution">
    <text evidence="10">The sequence shown here is derived from an EMBL/GenBank/DDBJ whole genome shotgun (WGS) entry which is preliminary data.</text>
</comment>
<feature type="transmembrane region" description="Helical" evidence="8">
    <location>
        <begin position="98"/>
        <end position="118"/>
    </location>
</feature>
<evidence type="ECO:0000256" key="1">
    <source>
        <dbReference type="ARBA" id="ARBA00004651"/>
    </source>
</evidence>
<feature type="transmembrane region" description="Helical" evidence="8">
    <location>
        <begin position="130"/>
        <end position="147"/>
    </location>
</feature>
<feature type="transmembrane region" description="Helical" evidence="8">
    <location>
        <begin position="154"/>
        <end position="171"/>
    </location>
</feature>
<feature type="transmembrane region" description="Helical" evidence="8">
    <location>
        <begin position="237"/>
        <end position="258"/>
    </location>
</feature>
<evidence type="ECO:0000256" key="8">
    <source>
        <dbReference type="SAM" id="Phobius"/>
    </source>
</evidence>
<dbReference type="InterPro" id="IPR000620">
    <property type="entry name" value="EamA_dom"/>
</dbReference>
<comment type="similarity">
    <text evidence="2">Belongs to the EamA transporter family.</text>
</comment>
<evidence type="ECO:0000256" key="3">
    <source>
        <dbReference type="ARBA" id="ARBA00022448"/>
    </source>
</evidence>
<reference evidence="10 11" key="1">
    <citation type="submission" date="2018-05" db="EMBL/GenBank/DDBJ databases">
        <title>Genomic Encyclopedia of Type Strains, Phase IV (KMG-IV): sequencing the most valuable type-strain genomes for metagenomic binning, comparative biology and taxonomic classification.</title>
        <authorList>
            <person name="Goeker M."/>
        </authorList>
    </citation>
    <scope>NUCLEOTIDE SEQUENCE [LARGE SCALE GENOMIC DNA]</scope>
    <source>
        <strain evidence="10 11">DSM 29661</strain>
    </source>
</reference>
<dbReference type="PANTHER" id="PTHR22911">
    <property type="entry name" value="ACYL-MALONYL CONDENSING ENZYME-RELATED"/>
    <property type="match status" value="1"/>
</dbReference>
<feature type="transmembrane region" description="Helical" evidence="8">
    <location>
        <begin position="205"/>
        <end position="225"/>
    </location>
</feature>
<keyword evidence="5 8" id="KW-0812">Transmembrane</keyword>
<dbReference type="GO" id="GO:0005886">
    <property type="term" value="C:plasma membrane"/>
    <property type="evidence" value="ECO:0007669"/>
    <property type="project" value="UniProtKB-SubCell"/>
</dbReference>
<evidence type="ECO:0000256" key="4">
    <source>
        <dbReference type="ARBA" id="ARBA00022475"/>
    </source>
</evidence>
<sequence>MGSHSQPMFFALSASQQTDCAIPIMTDSLQETRRGVLFAMAAFFIWGLFPLYWKPLGQTPALQILCHRIVWSAVFVAGVLLWQRHWAWLAVSVRQPRLLGLFVASSLLLSVNWLIYIWAVNENRVVEASLGYFINPLVNVLLGRVFLGERLSPPQALAVLLAALGVAWLTLSLGALPWVALSLAASFGVYGLLRKQAPLPSLEGLALETFLLAPLAALALAWFHWQGQGAFGQHGLAVDALLMGAGVVTAVPLLLFASGARRLKLATVGLIQYIGPTMQLLLGVWLYHEPFGAARAVGFGLIWTALALYSGHGLLSYWRERRR</sequence>
<keyword evidence="7 8" id="KW-0472">Membrane</keyword>
<feature type="transmembrane region" description="Helical" evidence="8">
    <location>
        <begin position="293"/>
        <end position="318"/>
    </location>
</feature>
<dbReference type="PANTHER" id="PTHR22911:SF137">
    <property type="entry name" value="SOLUTE CARRIER FAMILY 35 MEMBER G2-RELATED"/>
    <property type="match status" value="1"/>
</dbReference>
<dbReference type="AlphaFoldDB" id="A0A318KYU1"/>
<evidence type="ECO:0000313" key="10">
    <source>
        <dbReference type="EMBL" id="PXX82068.1"/>
    </source>
</evidence>
<protein>
    <submittedName>
        <fullName evidence="10">Chloramphenicol-sensitive protein RarD</fullName>
    </submittedName>
</protein>
<dbReference type="NCBIfam" id="TIGR00688">
    <property type="entry name" value="rarD"/>
    <property type="match status" value="1"/>
</dbReference>
<feature type="domain" description="EamA" evidence="9">
    <location>
        <begin position="179"/>
        <end position="309"/>
    </location>
</feature>
<dbReference type="EMBL" id="QJKI01000001">
    <property type="protein sequence ID" value="PXX82068.1"/>
    <property type="molecule type" value="Genomic_DNA"/>
</dbReference>
<dbReference type="InterPro" id="IPR004626">
    <property type="entry name" value="RarD"/>
</dbReference>
<name>A0A318KYU1_9NEIS</name>
<accession>A0A318KYU1</accession>
<evidence type="ECO:0000256" key="6">
    <source>
        <dbReference type="ARBA" id="ARBA00022989"/>
    </source>
</evidence>
<organism evidence="10 11">
    <name type="scientific">Rivihabitans pingtungensis</name>
    <dbReference type="NCBI Taxonomy" id="1054498"/>
    <lineage>
        <taxon>Bacteria</taxon>
        <taxon>Pseudomonadati</taxon>
        <taxon>Pseudomonadota</taxon>
        <taxon>Betaproteobacteria</taxon>
        <taxon>Neisseriales</taxon>
        <taxon>Aquaspirillaceae</taxon>
        <taxon>Rivihabitans</taxon>
    </lineage>
</organism>
<keyword evidence="3" id="KW-0813">Transport</keyword>
<evidence type="ECO:0000259" key="9">
    <source>
        <dbReference type="Pfam" id="PF00892"/>
    </source>
</evidence>
<dbReference type="InterPro" id="IPR037185">
    <property type="entry name" value="EmrE-like"/>
</dbReference>
<proteinExistence type="inferred from homology"/>